<protein>
    <submittedName>
        <fullName evidence="2">Receptor expression-enhancing protein</fullName>
    </submittedName>
</protein>
<accession>A0AC34G5M8</accession>
<organism evidence="1 2">
    <name type="scientific">Panagrolaimus sp. ES5</name>
    <dbReference type="NCBI Taxonomy" id="591445"/>
    <lineage>
        <taxon>Eukaryota</taxon>
        <taxon>Metazoa</taxon>
        <taxon>Ecdysozoa</taxon>
        <taxon>Nematoda</taxon>
        <taxon>Chromadorea</taxon>
        <taxon>Rhabditida</taxon>
        <taxon>Tylenchina</taxon>
        <taxon>Panagrolaimomorpha</taxon>
        <taxon>Panagrolaimoidea</taxon>
        <taxon>Panagrolaimidae</taxon>
        <taxon>Panagrolaimus</taxon>
    </lineage>
</organism>
<name>A0AC34G5M8_9BILA</name>
<evidence type="ECO:0000313" key="2">
    <source>
        <dbReference type="WBParaSite" id="ES5_v2.g25124.t1"/>
    </source>
</evidence>
<proteinExistence type="predicted"/>
<sequence length="164" mass="18861">MSGEKVDNSFINSAVQRMFGQKDAPIENLILNIERKTNLRRDQIAYIILGFITTYFVITSADRVLYTVITIIVPLCKTVKSLPASLEQTKWHTYWSVFAAFSVFDIIGIPLFGSFYYMVKSAALLYLYVSQPQQLSNIYQNYVQPFALTLETNIIEKFPTFKTE</sequence>
<evidence type="ECO:0000313" key="1">
    <source>
        <dbReference type="Proteomes" id="UP000887579"/>
    </source>
</evidence>
<reference evidence="2" key="1">
    <citation type="submission" date="2022-11" db="UniProtKB">
        <authorList>
            <consortium name="WormBaseParasite"/>
        </authorList>
    </citation>
    <scope>IDENTIFICATION</scope>
</reference>
<dbReference type="WBParaSite" id="ES5_v2.g25124.t1">
    <property type="protein sequence ID" value="ES5_v2.g25124.t1"/>
    <property type="gene ID" value="ES5_v2.g25124"/>
</dbReference>
<dbReference type="Proteomes" id="UP000887579">
    <property type="component" value="Unplaced"/>
</dbReference>